<reference evidence="2" key="1">
    <citation type="journal article" date="2019" name="Int. J. Syst. Evol. Microbiol.">
        <title>The Global Catalogue of Microorganisms (GCM) 10K type strain sequencing project: providing services to taxonomists for standard genome sequencing and annotation.</title>
        <authorList>
            <consortium name="The Broad Institute Genomics Platform"/>
            <consortium name="The Broad Institute Genome Sequencing Center for Infectious Disease"/>
            <person name="Wu L."/>
            <person name="Ma J."/>
        </authorList>
    </citation>
    <scope>NUCLEOTIDE SEQUENCE [LARGE SCALE GENOMIC DNA]</scope>
    <source>
        <strain evidence="2">CGMCC 1.19062</strain>
    </source>
</reference>
<name>A0ABW5DUG8_9PROT</name>
<dbReference type="PROSITE" id="PS51257">
    <property type="entry name" value="PROKAR_LIPOPROTEIN"/>
    <property type="match status" value="1"/>
</dbReference>
<accession>A0ABW5DUG8</accession>
<dbReference type="EMBL" id="JBHUIP010000013">
    <property type="protein sequence ID" value="MFD2264333.1"/>
    <property type="molecule type" value="Genomic_DNA"/>
</dbReference>
<organism evidence="1 2">
    <name type="scientific">Lacibacterium aquatile</name>
    <dbReference type="NCBI Taxonomy" id="1168082"/>
    <lineage>
        <taxon>Bacteria</taxon>
        <taxon>Pseudomonadati</taxon>
        <taxon>Pseudomonadota</taxon>
        <taxon>Alphaproteobacteria</taxon>
        <taxon>Rhodospirillales</taxon>
        <taxon>Rhodospirillaceae</taxon>
    </lineage>
</organism>
<evidence type="ECO:0008006" key="3">
    <source>
        <dbReference type="Google" id="ProtNLM"/>
    </source>
</evidence>
<proteinExistence type="predicted"/>
<sequence>MRANFLIIGFGFFLSSCFYSDYLFDPEGFNEMMYGPIIVKPVAREDIDVAVLHKLFGPMCAPIFQSPDKAELPLGAWSRDRQMSIKLGPFRADSKFENNYLRLAKKTEPGWGCALEKCVTNTSIEYIERGEYPYGLLYKLMTRPDEVRQTQIDGLESNVTLNIVPDFIKC</sequence>
<keyword evidence="2" id="KW-1185">Reference proteome</keyword>
<gene>
    <name evidence="1" type="ORF">ACFSM5_15625</name>
</gene>
<evidence type="ECO:0000313" key="2">
    <source>
        <dbReference type="Proteomes" id="UP001597295"/>
    </source>
</evidence>
<evidence type="ECO:0000313" key="1">
    <source>
        <dbReference type="EMBL" id="MFD2264333.1"/>
    </source>
</evidence>
<protein>
    <recommendedName>
        <fullName evidence="3">Lipoprotein</fullName>
    </recommendedName>
</protein>
<dbReference type="Proteomes" id="UP001597295">
    <property type="component" value="Unassembled WGS sequence"/>
</dbReference>
<dbReference type="RefSeq" id="WP_379877415.1">
    <property type="nucleotide sequence ID" value="NZ_JBHUIP010000013.1"/>
</dbReference>
<comment type="caution">
    <text evidence="1">The sequence shown here is derived from an EMBL/GenBank/DDBJ whole genome shotgun (WGS) entry which is preliminary data.</text>
</comment>